<sequence>MKRIEHELRLSETVRPYGVGSIVDVSGASLVAPDTSWWKPSNAPLLRCERLEAELSDGELRMAPYVADRPGARTYRLEYRRFPEWRFCDRCARLSRQTGSDKGSFTNRCQECRGGLVPVRFVAMCEGGSHVQDIQWFAWVHRGRTASAEHRQCRPDNTLRLRRVPGAGESLAGLVASCDRCSRSRSLSEVIGSEALTIDGFSCFGKQPWQSTKTDCPRPLRAVLRTSTSGYLADTLTALDIPEEQEQSAKSAEAIRQHAFFAKLQADPHGPFGDALVEMIAQETGLEADIVRAVAESGTSSSPDAVRRLKAGEWSAFVSRLEVQQDEHDPEFIVRRTARSSEVEAAGSVALAQRIRTFGAVDRVRVVSALRGFRRVSEDAEYVSADLRQVQSAKKIYPSMEQFGEGIIMTFDEGALADWESHPLVQRRVRDLAQAANVAMDSARLPDVTPRWVALHTLSHLLLRRLAFASGYTSASLSERIYAHGSESDPEAGIFIYTASGDAQGTLGGLARLARPRNFIGVLLEALEDAEVCSNDPVCLESGQAAVRANLAACHGCALVAETSCEVNNRFLDRALLLGGAGIADFEAMPGLLERVVSESRTMFA</sequence>
<dbReference type="EMBL" id="LT629695">
    <property type="protein sequence ID" value="SDH44353.1"/>
    <property type="molecule type" value="Genomic_DNA"/>
</dbReference>
<accession>A0A1G8CGL0</accession>
<dbReference type="InterPro" id="IPR047721">
    <property type="entry name" value="DrmB"/>
</dbReference>
<dbReference type="AlphaFoldDB" id="A0A1G8CGL0"/>
<evidence type="ECO:0000259" key="1">
    <source>
        <dbReference type="Pfam" id="PF09369"/>
    </source>
</evidence>
<dbReference type="InterPro" id="IPR018973">
    <property type="entry name" value="MZB"/>
</dbReference>
<dbReference type="Pfam" id="PF09369">
    <property type="entry name" value="MZB"/>
    <property type="match status" value="1"/>
</dbReference>
<dbReference type="STRING" id="399736.SAMN04489720_1278"/>
<reference evidence="3" key="1">
    <citation type="submission" date="2016-10" db="EMBL/GenBank/DDBJ databases">
        <authorList>
            <person name="Varghese N."/>
            <person name="Submissions S."/>
        </authorList>
    </citation>
    <scope>NUCLEOTIDE SEQUENCE [LARGE SCALE GENOMIC DNA]</scope>
    <source>
        <strain evidence="3">DSM 22002</strain>
    </source>
</reference>
<feature type="domain" description="MrfA-like Zn-binding" evidence="1">
    <location>
        <begin position="458"/>
        <end position="557"/>
    </location>
</feature>
<gene>
    <name evidence="2" type="ORF">SAMN04489720_1278</name>
</gene>
<name>A0A1G8CGL0_9MICO</name>
<protein>
    <recommendedName>
        <fullName evidence="1">MrfA-like Zn-binding domain-containing protein</fullName>
    </recommendedName>
</protein>
<proteinExistence type="predicted"/>
<evidence type="ECO:0000313" key="3">
    <source>
        <dbReference type="Proteomes" id="UP000198822"/>
    </source>
</evidence>
<dbReference type="OrthoDB" id="9134227at2"/>
<evidence type="ECO:0000313" key="2">
    <source>
        <dbReference type="EMBL" id="SDH44353.1"/>
    </source>
</evidence>
<keyword evidence="3" id="KW-1185">Reference proteome</keyword>
<dbReference type="NCBIfam" id="NF038324">
    <property type="entry name" value="DrmB_fam"/>
    <property type="match status" value="1"/>
</dbReference>
<dbReference type="RefSeq" id="WP_092503463.1">
    <property type="nucleotide sequence ID" value="NZ_LT629695.1"/>
</dbReference>
<dbReference type="Proteomes" id="UP000198822">
    <property type="component" value="Chromosome I"/>
</dbReference>
<organism evidence="2 3">
    <name type="scientific">Agrococcus jejuensis</name>
    <dbReference type="NCBI Taxonomy" id="399736"/>
    <lineage>
        <taxon>Bacteria</taxon>
        <taxon>Bacillati</taxon>
        <taxon>Actinomycetota</taxon>
        <taxon>Actinomycetes</taxon>
        <taxon>Micrococcales</taxon>
        <taxon>Microbacteriaceae</taxon>
        <taxon>Agrococcus</taxon>
    </lineage>
</organism>